<dbReference type="EMBL" id="JANJQO010000058">
    <property type="protein sequence ID" value="KAJ2982775.1"/>
    <property type="molecule type" value="Genomic_DNA"/>
</dbReference>
<keyword evidence="2" id="KW-1185">Reference proteome</keyword>
<sequence>MYEITLLYSIACGGLLCLLALRRPLYHFTQKYCPPVLRPVNKIGRVASAYLVYPTVAHGGKCVDRWSRRDVLLLLTYVGATISCIVLPLSGREQIILRSGTLSVVNCVLCYAGPYLGFIADVLGLSLRSFRRLHASVGTLAVALAVFHAAMGGAAKGRLDLHVSKDVFALVSIICLCAQAIPLALRSFSYEAALRIHQIFAFALAYGLCGAIKVTLHLSRPLKVNAGQYINLWVPGASLRSTVQTHPFTVISWSEKPQKHLDLFIEPRGGFTKHLSALPKQGHTMRRAMFSGPHGKHLPIHSYENVVMLATGFGIAAHLPYLRKLIHDQNSRATSTRRIHLVWQIEKRDVGIAAQKLLNEALDEDKLDGEYNLHMSIFIKSENIDEVKFGDRVTAYPGEIPLAAIVTSELQERRPGSRTVISVSTKGAIRALTQECAAPDYEVGL</sequence>
<gene>
    <name evidence="1" type="ORF">NQ176_g1162</name>
</gene>
<protein>
    <submittedName>
        <fullName evidence="1">Uncharacterized protein</fullName>
    </submittedName>
</protein>
<evidence type="ECO:0000313" key="1">
    <source>
        <dbReference type="EMBL" id="KAJ2982775.1"/>
    </source>
</evidence>
<proteinExistence type="predicted"/>
<accession>A0ACC1NTX8</accession>
<comment type="caution">
    <text evidence="1">The sequence shown here is derived from an EMBL/GenBank/DDBJ whole genome shotgun (WGS) entry which is preliminary data.</text>
</comment>
<dbReference type="Proteomes" id="UP001143910">
    <property type="component" value="Unassembled WGS sequence"/>
</dbReference>
<reference evidence="1" key="1">
    <citation type="submission" date="2022-08" db="EMBL/GenBank/DDBJ databases">
        <title>Genome Sequence of Lecanicillium fungicola.</title>
        <authorList>
            <person name="Buettner E."/>
        </authorList>
    </citation>
    <scope>NUCLEOTIDE SEQUENCE</scope>
    <source>
        <strain evidence="1">Babe33</strain>
    </source>
</reference>
<evidence type="ECO:0000313" key="2">
    <source>
        <dbReference type="Proteomes" id="UP001143910"/>
    </source>
</evidence>
<organism evidence="1 2">
    <name type="scientific">Zarea fungicola</name>
    <dbReference type="NCBI Taxonomy" id="93591"/>
    <lineage>
        <taxon>Eukaryota</taxon>
        <taxon>Fungi</taxon>
        <taxon>Dikarya</taxon>
        <taxon>Ascomycota</taxon>
        <taxon>Pezizomycotina</taxon>
        <taxon>Sordariomycetes</taxon>
        <taxon>Hypocreomycetidae</taxon>
        <taxon>Hypocreales</taxon>
        <taxon>Cordycipitaceae</taxon>
        <taxon>Zarea</taxon>
    </lineage>
</organism>
<name>A0ACC1NTX8_9HYPO</name>